<dbReference type="PROSITE" id="PS50404">
    <property type="entry name" value="GST_NTER"/>
    <property type="match status" value="1"/>
</dbReference>
<dbReference type="Pfam" id="PF13409">
    <property type="entry name" value="GST_N_2"/>
    <property type="match status" value="1"/>
</dbReference>
<dbReference type="PROSITE" id="PS51354">
    <property type="entry name" value="GLUTAREDOXIN_2"/>
    <property type="match status" value="1"/>
</dbReference>
<dbReference type="GO" id="GO:0005737">
    <property type="term" value="C:cytoplasm"/>
    <property type="evidence" value="ECO:0007669"/>
    <property type="project" value="TreeGrafter"/>
</dbReference>
<feature type="compositionally biased region" description="Polar residues" evidence="1">
    <location>
        <begin position="69"/>
        <end position="80"/>
    </location>
</feature>
<gene>
    <name evidence="4" type="primary">dhar</name>
</gene>
<dbReference type="SUPFAM" id="SSF47616">
    <property type="entry name" value="GST C-terminal domain-like"/>
    <property type="match status" value="1"/>
</dbReference>
<proteinExistence type="evidence at transcript level"/>
<dbReference type="CDD" id="cd00299">
    <property type="entry name" value="GST_C_family"/>
    <property type="match status" value="1"/>
</dbReference>
<dbReference type="InterPro" id="IPR040079">
    <property type="entry name" value="Glutathione_S-Trfase"/>
</dbReference>
<dbReference type="InterPro" id="IPR050983">
    <property type="entry name" value="GST_Omega/HSP26"/>
</dbReference>
<dbReference type="SFLD" id="SFLDG00358">
    <property type="entry name" value="Main_(cytGST)"/>
    <property type="match status" value="1"/>
</dbReference>
<keyword evidence="2" id="KW-1133">Transmembrane helix</keyword>
<dbReference type="InterPro" id="IPR004045">
    <property type="entry name" value="Glutathione_S-Trfase_N"/>
</dbReference>
<evidence type="ECO:0000256" key="1">
    <source>
        <dbReference type="SAM" id="MobiDB-lite"/>
    </source>
</evidence>
<reference evidence="4" key="1">
    <citation type="submission" date="2020-10" db="EMBL/GenBank/DDBJ databases">
        <title>Functional analysis of lycopene cyclase in Euglena gracilis.</title>
        <authorList>
            <person name="Tamaki S."/>
            <person name="Shinomura T."/>
        </authorList>
    </citation>
    <scope>NUCLEOTIDE SEQUENCE</scope>
    <source>
        <strain evidence="4">Z</strain>
    </source>
</reference>
<keyword evidence="2" id="KW-0812">Transmembrane</keyword>
<evidence type="ECO:0000259" key="3">
    <source>
        <dbReference type="PROSITE" id="PS50404"/>
    </source>
</evidence>
<dbReference type="AlphaFoldDB" id="A0A7I8I523"/>
<evidence type="ECO:0000256" key="2">
    <source>
        <dbReference type="SAM" id="Phobius"/>
    </source>
</evidence>
<dbReference type="Gene3D" id="3.40.30.10">
    <property type="entry name" value="Glutaredoxin"/>
    <property type="match status" value="1"/>
</dbReference>
<accession>A0A7I8I523</accession>
<feature type="transmembrane region" description="Helical" evidence="2">
    <location>
        <begin position="20"/>
        <end position="39"/>
    </location>
</feature>
<dbReference type="InterPro" id="IPR036282">
    <property type="entry name" value="Glutathione-S-Trfase_C_sf"/>
</dbReference>
<keyword evidence="2" id="KW-0472">Membrane</keyword>
<feature type="region of interest" description="Disordered" evidence="1">
    <location>
        <begin position="60"/>
        <end position="95"/>
    </location>
</feature>
<dbReference type="EMBL" id="LC590222">
    <property type="protein sequence ID" value="BCM78260.1"/>
    <property type="molecule type" value="mRNA"/>
</dbReference>
<dbReference type="SFLD" id="SFLDS00019">
    <property type="entry name" value="Glutathione_Transferase_(cytos"/>
    <property type="match status" value="1"/>
</dbReference>
<dbReference type="InterPro" id="IPR036249">
    <property type="entry name" value="Thioredoxin-like_sf"/>
</dbReference>
<dbReference type="PANTHER" id="PTHR43968">
    <property type="match status" value="1"/>
</dbReference>
<protein>
    <submittedName>
        <fullName evidence="4">Dehydroascorbate reductase</fullName>
    </submittedName>
</protein>
<dbReference type="SUPFAM" id="SSF52833">
    <property type="entry name" value="Thioredoxin-like"/>
    <property type="match status" value="1"/>
</dbReference>
<dbReference type="CDD" id="cd00570">
    <property type="entry name" value="GST_N_family"/>
    <property type="match status" value="1"/>
</dbReference>
<sequence length="602" mass="65953">MLPLAPLAGAGDPARPHRLRWSIAVALALVGCVALGLGLRGGARATRLVAGRAVQAAATRTGALRWPPRSSSAPATSEPSLPTAPGASEPFAAPAAPHGPAAVLWTGLAALLGAALAAVLALRQRPQPSTPLWAMATTTGASDPPMLVVAPGLPSWDALQERVLATPTGQHLQRQVELRAVGEGDPHIDTALRLFGRPESDIRVTLYRDTAGWCPYCQKVWMLFEEKRIPYRTVKINMRSYGDKPAWFLNKIPSGLLPVIEIDGKMITESLDIMQLLDSMYAAQPPEMVPTDDGLRKKAEELLRLERRLFGDWCSLIFRPSGLFGGADGPKKNFETTLQKVDMALGATEGPWFLGGADPSLVDLQYVSHVERMLASCLYWKGMKIRRSGKYPNLDRWFDAFELRPSYQATKSDYYTHVMDIPPQYGQGFFDVNDEVKVAREYLEGGSWRLPLALSEDSLEPLTAPFNRGEEAARLEAAFKLCRNHEAVVRFAARGCGKPGSKKFQAPLADPYAVPNDHYLPDVDALLRSVVQTLLDGNALTTYRQGPRLVKDGIPFQDRQNLVKCLEYLRDRVGVPRDMGFPAAMQLRAHLNEAVLALGGRP</sequence>
<dbReference type="Gene3D" id="1.20.1050.10">
    <property type="match status" value="1"/>
</dbReference>
<feature type="transmembrane region" description="Helical" evidence="2">
    <location>
        <begin position="102"/>
        <end position="122"/>
    </location>
</feature>
<organism evidence="4">
    <name type="scientific">Euglena gracilis</name>
    <dbReference type="NCBI Taxonomy" id="3039"/>
    <lineage>
        <taxon>Eukaryota</taxon>
        <taxon>Discoba</taxon>
        <taxon>Euglenozoa</taxon>
        <taxon>Euglenida</taxon>
        <taxon>Spirocuta</taxon>
        <taxon>Euglenophyceae</taxon>
        <taxon>Euglenales</taxon>
        <taxon>Euglenaceae</taxon>
        <taxon>Euglena</taxon>
    </lineage>
</organism>
<evidence type="ECO:0000313" key="4">
    <source>
        <dbReference type="EMBL" id="BCM78260.1"/>
    </source>
</evidence>
<name>A0A7I8I523_EUGGR</name>
<feature type="domain" description="GST N-terminal" evidence="3">
    <location>
        <begin position="204"/>
        <end position="285"/>
    </location>
</feature>
<dbReference type="PANTHER" id="PTHR43968:SF14">
    <property type="entry name" value="GLUTATHIONE S-TRANSFERASE"/>
    <property type="match status" value="1"/>
</dbReference>
<dbReference type="Pfam" id="PF13410">
    <property type="entry name" value="GST_C_2"/>
    <property type="match status" value="1"/>
</dbReference>